<dbReference type="InterPro" id="IPR036388">
    <property type="entry name" value="WH-like_DNA-bd_sf"/>
</dbReference>
<dbReference type="InterPro" id="IPR007627">
    <property type="entry name" value="RNA_pol_sigma70_r2"/>
</dbReference>
<dbReference type="SUPFAM" id="SSF88659">
    <property type="entry name" value="Sigma3 and sigma4 domains of RNA polymerase sigma factors"/>
    <property type="match status" value="1"/>
</dbReference>
<comment type="subunit">
    <text evidence="2">Interacts transiently with the RNA polymerase catalytic core formed by RpoA, RpoB, RpoC and RpoZ (2 alpha, 1 beta, 1 beta' and 1 omega subunit) to form the RNA polymerase holoenzyme that can initiate transcription.</text>
</comment>
<dbReference type="Pfam" id="PF08281">
    <property type="entry name" value="Sigma70_r4_2"/>
    <property type="match status" value="1"/>
</dbReference>
<gene>
    <name evidence="8" type="primary">sigJ</name>
    <name evidence="8" type="ORF">ACFQ16_04270</name>
</gene>
<proteinExistence type="inferred from homology"/>
<dbReference type="InterPro" id="IPR014284">
    <property type="entry name" value="RNA_pol_sigma-70_dom"/>
</dbReference>
<keyword evidence="4" id="KW-0731">Sigma factor</keyword>
<feature type="domain" description="RNA polymerase sigma-70 region 2" evidence="6">
    <location>
        <begin position="11"/>
        <end position="76"/>
    </location>
</feature>
<organism evidence="8 9">
    <name type="scientific">Saccharopolyspora rosea</name>
    <dbReference type="NCBI Taxonomy" id="524884"/>
    <lineage>
        <taxon>Bacteria</taxon>
        <taxon>Bacillati</taxon>
        <taxon>Actinomycetota</taxon>
        <taxon>Actinomycetes</taxon>
        <taxon>Pseudonocardiales</taxon>
        <taxon>Pseudonocardiaceae</taxon>
        <taxon>Saccharopolyspora</taxon>
    </lineage>
</organism>
<evidence type="ECO:0000313" key="8">
    <source>
        <dbReference type="EMBL" id="MFD0918952.1"/>
    </source>
</evidence>
<dbReference type="Gene3D" id="3.10.450.50">
    <property type="match status" value="1"/>
</dbReference>
<dbReference type="Proteomes" id="UP001597018">
    <property type="component" value="Unassembled WGS sequence"/>
</dbReference>
<dbReference type="PANTHER" id="PTHR30173:SF43">
    <property type="entry name" value="ECF RNA POLYMERASE SIGMA FACTOR SIGI-RELATED"/>
    <property type="match status" value="1"/>
</dbReference>
<reference evidence="9" key="1">
    <citation type="journal article" date="2019" name="Int. J. Syst. Evol. Microbiol.">
        <title>The Global Catalogue of Microorganisms (GCM) 10K type strain sequencing project: providing services to taxonomists for standard genome sequencing and annotation.</title>
        <authorList>
            <consortium name="The Broad Institute Genomics Platform"/>
            <consortium name="The Broad Institute Genome Sequencing Center for Infectious Disease"/>
            <person name="Wu L."/>
            <person name="Ma J."/>
        </authorList>
    </citation>
    <scope>NUCLEOTIDE SEQUENCE [LARGE SCALE GENOMIC DNA]</scope>
    <source>
        <strain evidence="9">CCUG 56401</strain>
    </source>
</reference>
<evidence type="ECO:0000256" key="1">
    <source>
        <dbReference type="ARBA" id="ARBA00010641"/>
    </source>
</evidence>
<dbReference type="RefSeq" id="WP_263250773.1">
    <property type="nucleotide sequence ID" value="NZ_BAABLT010000033.1"/>
</dbReference>
<keyword evidence="9" id="KW-1185">Reference proteome</keyword>
<accession>A0ABW3FMT6</accession>
<evidence type="ECO:0000259" key="6">
    <source>
        <dbReference type="Pfam" id="PF04542"/>
    </source>
</evidence>
<evidence type="ECO:0000256" key="4">
    <source>
        <dbReference type="ARBA" id="ARBA00023082"/>
    </source>
</evidence>
<dbReference type="SUPFAM" id="SSF54427">
    <property type="entry name" value="NTF2-like"/>
    <property type="match status" value="1"/>
</dbReference>
<feature type="domain" description="RNA polymerase sigma factor 70 region 4 type 2" evidence="7">
    <location>
        <begin position="107"/>
        <end position="157"/>
    </location>
</feature>
<dbReference type="InterPro" id="IPR032710">
    <property type="entry name" value="NTF2-like_dom_sf"/>
</dbReference>
<evidence type="ECO:0000256" key="5">
    <source>
        <dbReference type="ARBA" id="ARBA00023163"/>
    </source>
</evidence>
<keyword evidence="3" id="KW-0805">Transcription regulation</keyword>
<dbReference type="InterPro" id="IPR052704">
    <property type="entry name" value="ECF_Sigma-70_Domain"/>
</dbReference>
<protein>
    <submittedName>
        <fullName evidence="8">RNA polymerase sigma factor SigJ</fullName>
    </submittedName>
</protein>
<dbReference type="InterPro" id="IPR013325">
    <property type="entry name" value="RNA_pol_sigma_r2"/>
</dbReference>
<comment type="similarity">
    <text evidence="1">Belongs to the sigma-70 factor family. ECF subfamily.</text>
</comment>
<dbReference type="Pfam" id="PF04542">
    <property type="entry name" value="Sigma70_r2"/>
    <property type="match status" value="1"/>
</dbReference>
<sequence>MHDEDDAVAAFQAARPRLVNIAYGLLGSFDEAEDVVQDSWLRLRGADPSTISDVTGWLVVAVSRLACDVLRSARRRRESYVGPWLPEPLVGDDPADRVELDESLSVALLVVLEALSPAERTAFVLHDVFGMPFGEVSRAVRRSPAACRQLASRARRRVAVRSPRFRVSADEQRRVVSAFADACRGGEVAALLPLLDPDVEVRADGGGVVPAARHPIRGADRVARYLAGVVRRPGRSVVRAAVNGSPGVVWLRGDAVDAVLALAVADGRITAIAIVRNPLKLAHARVGRRKADV</sequence>
<evidence type="ECO:0000256" key="2">
    <source>
        <dbReference type="ARBA" id="ARBA00011344"/>
    </source>
</evidence>
<dbReference type="InterPro" id="IPR013249">
    <property type="entry name" value="RNA_pol_sigma70_r4_t2"/>
</dbReference>
<dbReference type="EMBL" id="JBHTIW010000002">
    <property type="protein sequence ID" value="MFD0918952.1"/>
    <property type="molecule type" value="Genomic_DNA"/>
</dbReference>
<dbReference type="InterPro" id="IPR013324">
    <property type="entry name" value="RNA_pol_sigma_r3/r4-like"/>
</dbReference>
<dbReference type="Gene3D" id="1.10.10.10">
    <property type="entry name" value="Winged helix-like DNA-binding domain superfamily/Winged helix DNA-binding domain"/>
    <property type="match status" value="1"/>
</dbReference>
<dbReference type="NCBIfam" id="NF007214">
    <property type="entry name" value="PRK09636.1"/>
    <property type="match status" value="1"/>
</dbReference>
<evidence type="ECO:0000313" key="9">
    <source>
        <dbReference type="Proteomes" id="UP001597018"/>
    </source>
</evidence>
<comment type="caution">
    <text evidence="8">The sequence shown here is derived from an EMBL/GenBank/DDBJ whole genome shotgun (WGS) entry which is preliminary data.</text>
</comment>
<dbReference type="PANTHER" id="PTHR30173">
    <property type="entry name" value="SIGMA 19 FACTOR"/>
    <property type="match status" value="1"/>
</dbReference>
<dbReference type="SUPFAM" id="SSF88946">
    <property type="entry name" value="Sigma2 domain of RNA polymerase sigma factors"/>
    <property type="match status" value="1"/>
</dbReference>
<dbReference type="Gene3D" id="1.10.1740.10">
    <property type="match status" value="1"/>
</dbReference>
<evidence type="ECO:0000256" key="3">
    <source>
        <dbReference type="ARBA" id="ARBA00023015"/>
    </source>
</evidence>
<dbReference type="NCBIfam" id="TIGR02937">
    <property type="entry name" value="sigma70-ECF"/>
    <property type="match status" value="1"/>
</dbReference>
<keyword evidence="5" id="KW-0804">Transcription</keyword>
<evidence type="ECO:0000259" key="7">
    <source>
        <dbReference type="Pfam" id="PF08281"/>
    </source>
</evidence>
<name>A0ABW3FMT6_9PSEU</name>